<gene>
    <name evidence="14" type="ORF">HHI36_016614</name>
</gene>
<dbReference type="Proteomes" id="UP001516400">
    <property type="component" value="Unassembled WGS sequence"/>
</dbReference>
<comment type="similarity">
    <text evidence="2">Belongs to the methyltransferase superfamily. HEN1 family.</text>
</comment>
<keyword evidence="6" id="KW-0949">S-adenosyl-L-methionine</keyword>
<dbReference type="PANTHER" id="PTHR21404">
    <property type="entry name" value="HEN1"/>
    <property type="match status" value="1"/>
</dbReference>
<evidence type="ECO:0000256" key="12">
    <source>
        <dbReference type="ARBA" id="ARBA00048418"/>
    </source>
</evidence>
<keyword evidence="10" id="KW-0943">RNA-mediated gene silencing</keyword>
<protein>
    <recommendedName>
        <fullName evidence="3">Small RNA 2'-O-methyltransferase</fullName>
        <ecNumber evidence="11">2.1.1.386</ecNumber>
    </recommendedName>
</protein>
<keyword evidence="15" id="KW-1185">Reference proteome</keyword>
<dbReference type="Gene3D" id="3.40.50.150">
    <property type="entry name" value="Vaccinia Virus protein VP39"/>
    <property type="match status" value="1"/>
</dbReference>
<evidence type="ECO:0000256" key="2">
    <source>
        <dbReference type="ARBA" id="ARBA00009026"/>
    </source>
</evidence>
<organism evidence="14 15">
    <name type="scientific">Cryptolaemus montrouzieri</name>
    <dbReference type="NCBI Taxonomy" id="559131"/>
    <lineage>
        <taxon>Eukaryota</taxon>
        <taxon>Metazoa</taxon>
        <taxon>Ecdysozoa</taxon>
        <taxon>Arthropoda</taxon>
        <taxon>Hexapoda</taxon>
        <taxon>Insecta</taxon>
        <taxon>Pterygota</taxon>
        <taxon>Neoptera</taxon>
        <taxon>Endopterygota</taxon>
        <taxon>Coleoptera</taxon>
        <taxon>Polyphaga</taxon>
        <taxon>Cucujiformia</taxon>
        <taxon>Coccinelloidea</taxon>
        <taxon>Coccinellidae</taxon>
        <taxon>Scymninae</taxon>
        <taxon>Scymnini</taxon>
        <taxon>Cryptolaemus</taxon>
    </lineage>
</organism>
<evidence type="ECO:0000256" key="8">
    <source>
        <dbReference type="ARBA" id="ARBA00022842"/>
    </source>
</evidence>
<comment type="catalytic activity">
    <reaction evidence="12">
        <text>small RNA 3'-end nucleotide + S-adenosyl-L-methionine = small RNA 3'-end 2'-O-methylnucleotide + S-adenosyl-L-homocysteine + H(+)</text>
        <dbReference type="Rhea" id="RHEA:37887"/>
        <dbReference type="Rhea" id="RHEA-COMP:10415"/>
        <dbReference type="Rhea" id="RHEA-COMP:10416"/>
        <dbReference type="ChEBI" id="CHEBI:15378"/>
        <dbReference type="ChEBI" id="CHEBI:57856"/>
        <dbReference type="ChEBI" id="CHEBI:59789"/>
        <dbReference type="ChEBI" id="CHEBI:74896"/>
        <dbReference type="ChEBI" id="CHEBI:74898"/>
        <dbReference type="EC" id="2.1.1.386"/>
    </reaction>
</comment>
<accession>A0ABD2NKL7</accession>
<evidence type="ECO:0000256" key="5">
    <source>
        <dbReference type="ARBA" id="ARBA00022679"/>
    </source>
</evidence>
<dbReference type="AlphaFoldDB" id="A0ABD2NKL7"/>
<comment type="cofactor">
    <cofactor evidence="1">
        <name>Mg(2+)</name>
        <dbReference type="ChEBI" id="CHEBI:18420"/>
    </cofactor>
</comment>
<sequence>MIVIFHCASLFIRYIIKERRRRHALYEFQKIQENIKDINSACSSAYRDAEQDLKFDPPVYRQRYGTIHDVLLNAKWRKDLRKIVEFGCAEFGLFIFIKNLIGIEEINFVDIDEQLLKDNLFRVRPLTCEYLRRRPEPLTINVFAGSIIDPDRRILDSDVVIGIEIIEHLYPDILEAVPYTIFHCIQPKLAIFTTPNADFNELLPNLKKFRHYDHKFEWSREQFQSWATNITERFPQYFASFHGIGAGPKETQYLGSCSQMVVFVRRDVVDTSYILSKSRCFCRGDMKSENKLQGMNKGKWDYCVSCCPMQSYGICTYYSYANHFEELKTESQNHKDPDNLVFYKLLQTEDFPFYKDDRTQEQKLLDELKYKIYNLGNVNGRFFNVDKFRSEIPLVMLTTSSLGQFISESEVRTLLSSQGYKLEECRTNEEDDEKQLCVIYEPEMENSSSSESEASGYESGHSRFLNEASLSDWDDDDSPNQRDGQKDAWLRNSCMLEVNWK</sequence>
<evidence type="ECO:0000256" key="9">
    <source>
        <dbReference type="ARBA" id="ARBA00022884"/>
    </source>
</evidence>
<evidence type="ECO:0000313" key="14">
    <source>
        <dbReference type="EMBL" id="KAL3279100.1"/>
    </source>
</evidence>
<evidence type="ECO:0000256" key="6">
    <source>
        <dbReference type="ARBA" id="ARBA00022691"/>
    </source>
</evidence>
<dbReference type="GO" id="GO:0090486">
    <property type="term" value="F:small RNA 2'-O-methyltransferase activity"/>
    <property type="evidence" value="ECO:0007669"/>
    <property type="project" value="UniProtKB-EC"/>
</dbReference>
<dbReference type="InterPro" id="IPR026610">
    <property type="entry name" value="Hen1"/>
</dbReference>
<keyword evidence="7" id="KW-0479">Metal-binding</keyword>
<dbReference type="EC" id="2.1.1.386" evidence="11"/>
<dbReference type="EMBL" id="JABFTP020000124">
    <property type="protein sequence ID" value="KAL3279100.1"/>
    <property type="molecule type" value="Genomic_DNA"/>
</dbReference>
<feature type="region of interest" description="Disordered" evidence="13">
    <location>
        <begin position="468"/>
        <end position="487"/>
    </location>
</feature>
<dbReference type="PANTHER" id="PTHR21404:SF3">
    <property type="entry name" value="SMALL RNA 2'-O-METHYLTRANSFERASE"/>
    <property type="match status" value="1"/>
</dbReference>
<proteinExistence type="inferred from homology"/>
<name>A0ABD2NKL7_9CUCU</name>
<dbReference type="GO" id="GO:0001510">
    <property type="term" value="P:RNA methylation"/>
    <property type="evidence" value="ECO:0007669"/>
    <property type="project" value="UniProtKB-ARBA"/>
</dbReference>
<dbReference type="GO" id="GO:0046872">
    <property type="term" value="F:metal ion binding"/>
    <property type="evidence" value="ECO:0007669"/>
    <property type="project" value="UniProtKB-KW"/>
</dbReference>
<evidence type="ECO:0000256" key="1">
    <source>
        <dbReference type="ARBA" id="ARBA00001946"/>
    </source>
</evidence>
<evidence type="ECO:0000256" key="11">
    <source>
        <dbReference type="ARBA" id="ARBA00035025"/>
    </source>
</evidence>
<comment type="caution">
    <text evidence="14">The sequence shown here is derived from an EMBL/GenBank/DDBJ whole genome shotgun (WGS) entry which is preliminary data.</text>
</comment>
<dbReference type="GO" id="GO:0003723">
    <property type="term" value="F:RNA binding"/>
    <property type="evidence" value="ECO:0007669"/>
    <property type="project" value="UniProtKB-KW"/>
</dbReference>
<keyword evidence="5" id="KW-0808">Transferase</keyword>
<evidence type="ECO:0000256" key="4">
    <source>
        <dbReference type="ARBA" id="ARBA00022603"/>
    </source>
</evidence>
<evidence type="ECO:0000256" key="7">
    <source>
        <dbReference type="ARBA" id="ARBA00022723"/>
    </source>
</evidence>
<reference evidence="14 15" key="1">
    <citation type="journal article" date="2021" name="BMC Biol.">
        <title>Horizontally acquired antibacterial genes associated with adaptive radiation of ladybird beetles.</title>
        <authorList>
            <person name="Li H.S."/>
            <person name="Tang X.F."/>
            <person name="Huang Y.H."/>
            <person name="Xu Z.Y."/>
            <person name="Chen M.L."/>
            <person name="Du X.Y."/>
            <person name="Qiu B.Y."/>
            <person name="Chen P.T."/>
            <person name="Zhang W."/>
            <person name="Slipinski A."/>
            <person name="Escalona H.E."/>
            <person name="Waterhouse R.M."/>
            <person name="Zwick A."/>
            <person name="Pang H."/>
        </authorList>
    </citation>
    <scope>NUCLEOTIDE SEQUENCE [LARGE SCALE GENOMIC DNA]</scope>
    <source>
        <strain evidence="14">SYSU2018</strain>
    </source>
</reference>
<evidence type="ECO:0000313" key="15">
    <source>
        <dbReference type="Proteomes" id="UP001516400"/>
    </source>
</evidence>
<evidence type="ECO:0000256" key="10">
    <source>
        <dbReference type="ARBA" id="ARBA00023158"/>
    </source>
</evidence>
<evidence type="ECO:0000256" key="3">
    <source>
        <dbReference type="ARBA" id="ARBA00021330"/>
    </source>
</evidence>
<dbReference type="InterPro" id="IPR029063">
    <property type="entry name" value="SAM-dependent_MTases_sf"/>
</dbReference>
<dbReference type="GO" id="GO:0031047">
    <property type="term" value="P:regulatory ncRNA-mediated gene silencing"/>
    <property type="evidence" value="ECO:0007669"/>
    <property type="project" value="UniProtKB-KW"/>
</dbReference>
<evidence type="ECO:0000256" key="13">
    <source>
        <dbReference type="SAM" id="MobiDB-lite"/>
    </source>
</evidence>
<keyword evidence="4" id="KW-0489">Methyltransferase</keyword>
<keyword evidence="9" id="KW-0694">RNA-binding</keyword>
<keyword evidence="8" id="KW-0460">Magnesium</keyword>